<evidence type="ECO:0000256" key="1">
    <source>
        <dbReference type="ARBA" id="ARBA00022553"/>
    </source>
</evidence>
<reference evidence="8 9" key="1">
    <citation type="submission" date="2019-05" db="EMBL/GenBank/DDBJ databases">
        <title>Nakamurella sp. N5BH11, whole genome shotgun sequence.</title>
        <authorList>
            <person name="Tuo L."/>
        </authorList>
    </citation>
    <scope>NUCLEOTIDE SEQUENCE [LARGE SCALE GENOMIC DNA]</scope>
    <source>
        <strain evidence="8 9">N5BH11</strain>
    </source>
</reference>
<evidence type="ECO:0000256" key="4">
    <source>
        <dbReference type="ARBA" id="ARBA00023163"/>
    </source>
</evidence>
<dbReference type="PROSITE" id="PS50110">
    <property type="entry name" value="RESPONSE_REGULATORY"/>
    <property type="match status" value="1"/>
</dbReference>
<dbReference type="InterPro" id="IPR016032">
    <property type="entry name" value="Sig_transdc_resp-reg_C-effctor"/>
</dbReference>
<keyword evidence="3" id="KW-0238">DNA-binding</keyword>
<dbReference type="SUPFAM" id="SSF52172">
    <property type="entry name" value="CheY-like"/>
    <property type="match status" value="1"/>
</dbReference>
<dbReference type="OrthoDB" id="2878275at2"/>
<dbReference type="Pfam" id="PF00072">
    <property type="entry name" value="Response_reg"/>
    <property type="match status" value="1"/>
</dbReference>
<keyword evidence="9" id="KW-1185">Reference proteome</keyword>
<proteinExistence type="predicted"/>
<dbReference type="InterPro" id="IPR058245">
    <property type="entry name" value="NreC/VraR/RcsB-like_REC"/>
</dbReference>
<dbReference type="Pfam" id="PF00196">
    <property type="entry name" value="GerE"/>
    <property type="match status" value="1"/>
</dbReference>
<dbReference type="SUPFAM" id="SSF46894">
    <property type="entry name" value="C-terminal effector domain of the bipartite response regulators"/>
    <property type="match status" value="1"/>
</dbReference>
<dbReference type="PROSITE" id="PS50043">
    <property type="entry name" value="HTH_LUXR_2"/>
    <property type="match status" value="1"/>
</dbReference>
<protein>
    <submittedName>
        <fullName evidence="8">Response regulator transcription factor</fullName>
    </submittedName>
</protein>
<gene>
    <name evidence="8" type="ORF">FDO65_11950</name>
</gene>
<keyword evidence="1 5" id="KW-0597">Phosphoprotein</keyword>
<dbReference type="InterPro" id="IPR039420">
    <property type="entry name" value="WalR-like"/>
</dbReference>
<evidence type="ECO:0000256" key="2">
    <source>
        <dbReference type="ARBA" id="ARBA00023015"/>
    </source>
</evidence>
<feature type="modified residue" description="4-aspartylphosphate" evidence="5">
    <location>
        <position position="78"/>
    </location>
</feature>
<organism evidence="8 9">
    <name type="scientific">Nakamurella flava</name>
    <dbReference type="NCBI Taxonomy" id="2576308"/>
    <lineage>
        <taxon>Bacteria</taxon>
        <taxon>Bacillati</taxon>
        <taxon>Actinomycetota</taxon>
        <taxon>Actinomycetes</taxon>
        <taxon>Nakamurellales</taxon>
        <taxon>Nakamurellaceae</taxon>
        <taxon>Nakamurella</taxon>
    </lineage>
</organism>
<evidence type="ECO:0000259" key="7">
    <source>
        <dbReference type="PROSITE" id="PS50110"/>
    </source>
</evidence>
<dbReference type="PANTHER" id="PTHR43214">
    <property type="entry name" value="TWO-COMPONENT RESPONSE REGULATOR"/>
    <property type="match status" value="1"/>
</dbReference>
<keyword evidence="2" id="KW-0805">Transcription regulation</keyword>
<dbReference type="PRINTS" id="PR00038">
    <property type="entry name" value="HTHLUXR"/>
</dbReference>
<evidence type="ECO:0000256" key="5">
    <source>
        <dbReference type="PROSITE-ProRule" id="PRU00169"/>
    </source>
</evidence>
<feature type="domain" description="HTH luxR-type" evidence="6">
    <location>
        <begin position="161"/>
        <end position="226"/>
    </location>
</feature>
<dbReference type="Proteomes" id="UP000306985">
    <property type="component" value="Unassembled WGS sequence"/>
</dbReference>
<dbReference type="InterPro" id="IPR001789">
    <property type="entry name" value="Sig_transdc_resp-reg_receiver"/>
</dbReference>
<dbReference type="InterPro" id="IPR011006">
    <property type="entry name" value="CheY-like_superfamily"/>
</dbReference>
<dbReference type="CDD" id="cd17535">
    <property type="entry name" value="REC_NarL-like"/>
    <property type="match status" value="1"/>
</dbReference>
<dbReference type="GO" id="GO:0006355">
    <property type="term" value="P:regulation of DNA-templated transcription"/>
    <property type="evidence" value="ECO:0007669"/>
    <property type="project" value="InterPro"/>
</dbReference>
<feature type="domain" description="Response regulatory" evidence="7">
    <location>
        <begin position="27"/>
        <end position="143"/>
    </location>
</feature>
<dbReference type="AlphaFoldDB" id="A0A4U6QE84"/>
<dbReference type="PANTHER" id="PTHR43214:SF24">
    <property type="entry name" value="TRANSCRIPTIONAL REGULATORY PROTEIN NARL-RELATED"/>
    <property type="match status" value="1"/>
</dbReference>
<dbReference type="SMART" id="SM00421">
    <property type="entry name" value="HTH_LUXR"/>
    <property type="match status" value="1"/>
</dbReference>
<evidence type="ECO:0000256" key="3">
    <source>
        <dbReference type="ARBA" id="ARBA00023125"/>
    </source>
</evidence>
<evidence type="ECO:0000259" key="6">
    <source>
        <dbReference type="PROSITE" id="PS50043"/>
    </source>
</evidence>
<dbReference type="PROSITE" id="PS00622">
    <property type="entry name" value="HTH_LUXR_1"/>
    <property type="match status" value="1"/>
</dbReference>
<sequence length="229" mass="24543">MLVPVDEEYLQRRSDGDLDTGKDEMITVVVCDDHLVVREGVVRVLTAAADIRVLAQAGDGRAALDVIRAERPDVALLDFRLPDQTGADVAARVRALGLPTRIVLLSAHSERPLVEDAMRHGASAYLSKEAGKAEIIATVRAVARGEVISPFTAAGEVRARRDEPHVPLSPRELEVLRAIAAGRATATIAADLVLAPSTVKTLTKRLYGKLGVSDRGAAVAEGMRRKLLH</sequence>
<dbReference type="InterPro" id="IPR000792">
    <property type="entry name" value="Tscrpt_reg_LuxR_C"/>
</dbReference>
<dbReference type="EMBL" id="SZZH01000003">
    <property type="protein sequence ID" value="TKV58296.1"/>
    <property type="molecule type" value="Genomic_DNA"/>
</dbReference>
<dbReference type="Gene3D" id="3.40.50.2300">
    <property type="match status" value="1"/>
</dbReference>
<keyword evidence="4" id="KW-0804">Transcription</keyword>
<evidence type="ECO:0000313" key="8">
    <source>
        <dbReference type="EMBL" id="TKV58296.1"/>
    </source>
</evidence>
<dbReference type="SMART" id="SM00448">
    <property type="entry name" value="REC"/>
    <property type="match status" value="1"/>
</dbReference>
<dbReference type="GO" id="GO:0000160">
    <property type="term" value="P:phosphorelay signal transduction system"/>
    <property type="evidence" value="ECO:0007669"/>
    <property type="project" value="InterPro"/>
</dbReference>
<accession>A0A4U6QE84</accession>
<dbReference type="CDD" id="cd06170">
    <property type="entry name" value="LuxR_C_like"/>
    <property type="match status" value="1"/>
</dbReference>
<comment type="caution">
    <text evidence="8">The sequence shown here is derived from an EMBL/GenBank/DDBJ whole genome shotgun (WGS) entry which is preliminary data.</text>
</comment>
<name>A0A4U6QE84_9ACTN</name>
<dbReference type="GO" id="GO:0003677">
    <property type="term" value="F:DNA binding"/>
    <property type="evidence" value="ECO:0007669"/>
    <property type="project" value="UniProtKB-KW"/>
</dbReference>
<evidence type="ECO:0000313" key="9">
    <source>
        <dbReference type="Proteomes" id="UP000306985"/>
    </source>
</evidence>